<accession>A0AAN7Q637</accession>
<gene>
    <name evidence="4" type="ORF">RN001_003255</name>
</gene>
<dbReference type="AlphaFoldDB" id="A0AAN7Q637"/>
<keyword evidence="5" id="KW-1185">Reference proteome</keyword>
<dbReference type="Pfam" id="PF13359">
    <property type="entry name" value="DDE_Tnp_4"/>
    <property type="match status" value="1"/>
</dbReference>
<feature type="domain" description="DDE Tnp4" evidence="3">
    <location>
        <begin position="35"/>
        <end position="90"/>
    </location>
</feature>
<sequence length="145" mass="16989">MFLIFGNFLSKFTSIFCVWLSRGYIVFLRQPPDVTTPAQNLHNESQIRTRNTVERCFGVWKRRFPVLSLGMRVSLRKSQAIIVATAVLHNIAIEEKNEVPIERNLDEEIGDRNIEVQQENNLNNMRRNDLIMNHFSNLLQNFNNN</sequence>
<evidence type="ECO:0000313" key="5">
    <source>
        <dbReference type="Proteomes" id="UP001353858"/>
    </source>
</evidence>
<evidence type="ECO:0000256" key="1">
    <source>
        <dbReference type="ARBA" id="ARBA00001968"/>
    </source>
</evidence>
<comment type="caution">
    <text evidence="4">The sequence shown here is derived from an EMBL/GenBank/DDBJ whole genome shotgun (WGS) entry which is preliminary data.</text>
</comment>
<keyword evidence="2" id="KW-0479">Metal-binding</keyword>
<organism evidence="4 5">
    <name type="scientific">Aquatica leii</name>
    <dbReference type="NCBI Taxonomy" id="1421715"/>
    <lineage>
        <taxon>Eukaryota</taxon>
        <taxon>Metazoa</taxon>
        <taxon>Ecdysozoa</taxon>
        <taxon>Arthropoda</taxon>
        <taxon>Hexapoda</taxon>
        <taxon>Insecta</taxon>
        <taxon>Pterygota</taxon>
        <taxon>Neoptera</taxon>
        <taxon>Endopterygota</taxon>
        <taxon>Coleoptera</taxon>
        <taxon>Polyphaga</taxon>
        <taxon>Elateriformia</taxon>
        <taxon>Elateroidea</taxon>
        <taxon>Lampyridae</taxon>
        <taxon>Luciolinae</taxon>
        <taxon>Aquatica</taxon>
    </lineage>
</organism>
<comment type="cofactor">
    <cofactor evidence="1">
        <name>a divalent metal cation</name>
        <dbReference type="ChEBI" id="CHEBI:60240"/>
    </cofactor>
</comment>
<evidence type="ECO:0000259" key="3">
    <source>
        <dbReference type="Pfam" id="PF13359"/>
    </source>
</evidence>
<dbReference type="InterPro" id="IPR027806">
    <property type="entry name" value="HARBI1_dom"/>
</dbReference>
<proteinExistence type="predicted"/>
<dbReference type="Proteomes" id="UP001353858">
    <property type="component" value="Unassembled WGS sequence"/>
</dbReference>
<dbReference type="GO" id="GO:0046872">
    <property type="term" value="F:metal ion binding"/>
    <property type="evidence" value="ECO:0007669"/>
    <property type="project" value="UniProtKB-KW"/>
</dbReference>
<dbReference type="EMBL" id="JARPUR010000001">
    <property type="protein sequence ID" value="KAK4886984.1"/>
    <property type="molecule type" value="Genomic_DNA"/>
</dbReference>
<evidence type="ECO:0000313" key="4">
    <source>
        <dbReference type="EMBL" id="KAK4886984.1"/>
    </source>
</evidence>
<name>A0AAN7Q637_9COLE</name>
<reference evidence="5" key="1">
    <citation type="submission" date="2023-01" db="EMBL/GenBank/DDBJ databases">
        <title>Key to firefly adult light organ development and bioluminescence: homeobox transcription factors regulate luciferase expression and transportation to peroxisome.</title>
        <authorList>
            <person name="Fu X."/>
        </authorList>
    </citation>
    <scope>NUCLEOTIDE SEQUENCE [LARGE SCALE GENOMIC DNA]</scope>
</reference>
<evidence type="ECO:0000256" key="2">
    <source>
        <dbReference type="ARBA" id="ARBA00022723"/>
    </source>
</evidence>
<protein>
    <recommendedName>
        <fullName evidence="3">DDE Tnp4 domain-containing protein</fullName>
    </recommendedName>
</protein>